<organism evidence="1 2">
    <name type="scientific">Sphingomonas leidyi</name>
    <dbReference type="NCBI Taxonomy" id="68569"/>
    <lineage>
        <taxon>Bacteria</taxon>
        <taxon>Pseudomonadati</taxon>
        <taxon>Pseudomonadota</taxon>
        <taxon>Alphaproteobacteria</taxon>
        <taxon>Sphingomonadales</taxon>
        <taxon>Sphingomonadaceae</taxon>
        <taxon>Sphingomonas</taxon>
    </lineage>
</organism>
<proteinExistence type="predicted"/>
<reference evidence="1 2" key="1">
    <citation type="submission" date="2020-03" db="EMBL/GenBank/DDBJ databases">
        <title>Genomic Encyclopedia of Type Strains, Phase IV (KMG-IV): sequencing the most valuable type-strain genomes for metagenomic binning, comparative biology and taxonomic classification.</title>
        <authorList>
            <person name="Goeker M."/>
        </authorList>
    </citation>
    <scope>NUCLEOTIDE SEQUENCE [LARGE SCALE GENOMIC DNA]</scope>
    <source>
        <strain evidence="1 2">DSM 4733</strain>
    </source>
</reference>
<dbReference type="Gene3D" id="3.40.1550.20">
    <property type="entry name" value="Transcriptional regulator MraZ domain"/>
    <property type="match status" value="1"/>
</dbReference>
<sequence>MSSLYLGCALCEVDAEGNVLLADTMARTLGLPAPEEPLFLSTHERDQCLVGYARSHLQEIRTRTERWRLADEDAGRDAQRHHERMRRLFGIVEVAPRSEQGLMLPAVMRHLGRIESMALIVGTGDRFEIWNPRLAVTHVDGRFRELASWQVMHRRAPRAGSRRTRPVRR</sequence>
<gene>
    <name evidence="1" type="ORF">FHR20_001300</name>
</gene>
<evidence type="ECO:0000313" key="2">
    <source>
        <dbReference type="Proteomes" id="UP000564677"/>
    </source>
</evidence>
<evidence type="ECO:0000313" key="1">
    <source>
        <dbReference type="EMBL" id="NIJ64369.1"/>
    </source>
</evidence>
<dbReference type="SUPFAM" id="SSF89447">
    <property type="entry name" value="AbrB/MazE/MraZ-like"/>
    <property type="match status" value="1"/>
</dbReference>
<comment type="caution">
    <text evidence="1">The sequence shown here is derived from an EMBL/GenBank/DDBJ whole genome shotgun (WGS) entry which is preliminary data.</text>
</comment>
<dbReference type="InterPro" id="IPR037914">
    <property type="entry name" value="SpoVT-AbrB_sf"/>
</dbReference>
<dbReference type="EMBL" id="JAASQV010000001">
    <property type="protein sequence ID" value="NIJ64369.1"/>
    <property type="molecule type" value="Genomic_DNA"/>
</dbReference>
<dbReference type="AlphaFoldDB" id="A0A7X5UY14"/>
<protein>
    <submittedName>
        <fullName evidence="1">DNA-binding transcriptional regulator/RsmH inhibitor MraZ</fullName>
    </submittedName>
</protein>
<dbReference type="Proteomes" id="UP000564677">
    <property type="component" value="Unassembled WGS sequence"/>
</dbReference>
<accession>A0A7X5UY14</accession>
<dbReference type="InterPro" id="IPR038619">
    <property type="entry name" value="MraZ_sf"/>
</dbReference>
<keyword evidence="2" id="KW-1185">Reference proteome</keyword>
<dbReference type="RefSeq" id="WP_167298735.1">
    <property type="nucleotide sequence ID" value="NZ_CP170557.1"/>
</dbReference>
<name>A0A7X5UY14_9SPHN</name>